<evidence type="ECO:0000256" key="3">
    <source>
        <dbReference type="ARBA" id="ARBA00022692"/>
    </source>
</evidence>
<reference evidence="9 10" key="1">
    <citation type="submission" date="2020-04" db="EMBL/GenBank/DDBJ databases">
        <title>Ferrimonas sp. S7 isolated from sea water.</title>
        <authorList>
            <person name="Bae S.S."/>
            <person name="Baek K."/>
        </authorList>
    </citation>
    <scope>NUCLEOTIDE SEQUENCE [LARGE SCALE GENOMIC DNA]</scope>
    <source>
        <strain evidence="9 10">S7</strain>
    </source>
</reference>
<evidence type="ECO:0000259" key="8">
    <source>
        <dbReference type="Pfam" id="PF01618"/>
    </source>
</evidence>
<dbReference type="InterPro" id="IPR050790">
    <property type="entry name" value="ExbB/TolQ_transport"/>
</dbReference>
<dbReference type="RefSeq" id="WP_168662861.1">
    <property type="nucleotide sequence ID" value="NZ_CP051180.1"/>
</dbReference>
<gene>
    <name evidence="9" type="ORF">HER31_18270</name>
</gene>
<dbReference type="InterPro" id="IPR002898">
    <property type="entry name" value="MotA_ExbB_proton_chnl"/>
</dbReference>
<keyword evidence="6" id="KW-0653">Protein transport</keyword>
<comment type="similarity">
    <text evidence="6">Belongs to the exbB/tolQ family.</text>
</comment>
<dbReference type="PANTHER" id="PTHR30625">
    <property type="entry name" value="PROTEIN TOLQ"/>
    <property type="match status" value="1"/>
</dbReference>
<sequence length="161" mass="17582">MFDLSACFSYLHSGGPVMWPMLGCSVLMLWLAAGLLFRPAAYQPELKPTGVSWLDERRAQLSQQQWLQHQQEQLQSIRLLATTAPLLGLLGTVSGMITMFRALAQSGLHDGNAISDGIAMAMISTQTGLLIGAPGLLLAYLWQRRLGSQQQRIASGAHYAQ</sequence>
<accession>A0A6H1UK29</accession>
<evidence type="ECO:0000256" key="5">
    <source>
        <dbReference type="ARBA" id="ARBA00023136"/>
    </source>
</evidence>
<proteinExistence type="inferred from homology"/>
<dbReference type="AlphaFoldDB" id="A0A6H1UK29"/>
<evidence type="ECO:0000313" key="9">
    <source>
        <dbReference type="EMBL" id="QIZ78673.1"/>
    </source>
</evidence>
<dbReference type="GO" id="GO:0017038">
    <property type="term" value="P:protein import"/>
    <property type="evidence" value="ECO:0007669"/>
    <property type="project" value="TreeGrafter"/>
</dbReference>
<keyword evidence="3 7" id="KW-0812">Transmembrane</keyword>
<name>A0A6H1UK29_9GAMM</name>
<comment type="subcellular location">
    <subcellularLocation>
        <location evidence="1">Cell membrane</location>
        <topology evidence="1">Multi-pass membrane protein</topology>
    </subcellularLocation>
    <subcellularLocation>
        <location evidence="6">Membrane</location>
        <topology evidence="6">Multi-pass membrane protein</topology>
    </subcellularLocation>
</comment>
<dbReference type="EMBL" id="CP051180">
    <property type="protein sequence ID" value="QIZ78673.1"/>
    <property type="molecule type" value="Genomic_DNA"/>
</dbReference>
<evidence type="ECO:0000256" key="1">
    <source>
        <dbReference type="ARBA" id="ARBA00004651"/>
    </source>
</evidence>
<keyword evidence="2" id="KW-1003">Cell membrane</keyword>
<evidence type="ECO:0000256" key="4">
    <source>
        <dbReference type="ARBA" id="ARBA00022989"/>
    </source>
</evidence>
<dbReference type="Proteomes" id="UP000501602">
    <property type="component" value="Chromosome"/>
</dbReference>
<dbReference type="Pfam" id="PF01618">
    <property type="entry name" value="MotA_ExbB"/>
    <property type="match status" value="1"/>
</dbReference>
<organism evidence="9 10">
    <name type="scientific">Ferrimonas lipolytica</name>
    <dbReference type="NCBI Taxonomy" id="2724191"/>
    <lineage>
        <taxon>Bacteria</taxon>
        <taxon>Pseudomonadati</taxon>
        <taxon>Pseudomonadota</taxon>
        <taxon>Gammaproteobacteria</taxon>
        <taxon>Alteromonadales</taxon>
        <taxon>Ferrimonadaceae</taxon>
        <taxon>Ferrimonas</taxon>
    </lineage>
</organism>
<keyword evidence="10" id="KW-1185">Reference proteome</keyword>
<evidence type="ECO:0000256" key="6">
    <source>
        <dbReference type="RuleBase" id="RU004057"/>
    </source>
</evidence>
<protein>
    <submittedName>
        <fullName evidence="9">MotA/TolQ/ExbB proton channel family protein</fullName>
    </submittedName>
</protein>
<keyword evidence="6" id="KW-0813">Transport</keyword>
<keyword evidence="4 7" id="KW-1133">Transmembrane helix</keyword>
<feature type="transmembrane region" description="Helical" evidence="7">
    <location>
        <begin position="18"/>
        <end position="37"/>
    </location>
</feature>
<feature type="transmembrane region" description="Helical" evidence="7">
    <location>
        <begin position="79"/>
        <end position="98"/>
    </location>
</feature>
<dbReference type="KEGG" id="fes:HER31_18270"/>
<keyword evidence="5 7" id="KW-0472">Membrane</keyword>
<dbReference type="PANTHER" id="PTHR30625:SF11">
    <property type="entry name" value="MOTA_TOLQ_EXBB PROTON CHANNEL DOMAIN-CONTAINING PROTEIN"/>
    <property type="match status" value="1"/>
</dbReference>
<evidence type="ECO:0000313" key="10">
    <source>
        <dbReference type="Proteomes" id="UP000501602"/>
    </source>
</evidence>
<feature type="domain" description="MotA/TolQ/ExbB proton channel" evidence="8">
    <location>
        <begin position="60"/>
        <end position="153"/>
    </location>
</feature>
<feature type="transmembrane region" description="Helical" evidence="7">
    <location>
        <begin position="118"/>
        <end position="142"/>
    </location>
</feature>
<dbReference type="GO" id="GO:0005886">
    <property type="term" value="C:plasma membrane"/>
    <property type="evidence" value="ECO:0007669"/>
    <property type="project" value="UniProtKB-SubCell"/>
</dbReference>
<evidence type="ECO:0000256" key="7">
    <source>
        <dbReference type="SAM" id="Phobius"/>
    </source>
</evidence>
<evidence type="ECO:0000256" key="2">
    <source>
        <dbReference type="ARBA" id="ARBA00022475"/>
    </source>
</evidence>